<dbReference type="EMBL" id="BMXG01000019">
    <property type="protein sequence ID" value="GHC08355.1"/>
    <property type="molecule type" value="Genomic_DNA"/>
</dbReference>
<evidence type="ECO:0000313" key="2">
    <source>
        <dbReference type="EMBL" id="GHC08355.1"/>
    </source>
</evidence>
<evidence type="ECO:0000259" key="1">
    <source>
        <dbReference type="Pfam" id="PF04230"/>
    </source>
</evidence>
<name>A0A8J3DE44_9BACT</name>
<sequence>MSPLYLAAKHRLRWVRQKISPPEVAIIGSYHGGNTGDMALAGAIQLALKDTSTKYGLQSHYNLGVWPKAPRAIIGGGAIADESFLRNLAERYRGQWKRVAILGVGFVGDIQKPDILQFLREISVFSVRTHDAKQKFESMTGQTIANCAYDLSFAHFEENAYRNTSNNHELPIGINLAEVQCSLLNKSVQIESEFVEASSDAHRRQGERIFQQYRTYFRAIVAHWLAQGKKVTHIPFTVGDDTIARHILEGMDVTYLKFQNKPAKVLARIRNVQRFYTTRFHALAFGIMCGVPVTPYCYAAKCRNLLLNLDIKNEIFLSPERFIDNPIEPLITKAICENGLIVPAKQLTQIKTSVHNLISSAYNRIQDA</sequence>
<dbReference type="Pfam" id="PF04230">
    <property type="entry name" value="PS_pyruv_trans"/>
    <property type="match status" value="1"/>
</dbReference>
<reference evidence="2" key="1">
    <citation type="journal article" date="2014" name="Int. J. Syst. Evol. Microbiol.">
        <title>Complete genome sequence of Corynebacterium casei LMG S-19264T (=DSM 44701T), isolated from a smear-ripened cheese.</title>
        <authorList>
            <consortium name="US DOE Joint Genome Institute (JGI-PGF)"/>
            <person name="Walter F."/>
            <person name="Albersmeier A."/>
            <person name="Kalinowski J."/>
            <person name="Ruckert C."/>
        </authorList>
    </citation>
    <scope>NUCLEOTIDE SEQUENCE</scope>
    <source>
        <strain evidence="2">KCTC 12870</strain>
    </source>
</reference>
<protein>
    <recommendedName>
        <fullName evidence="1">Polysaccharide pyruvyl transferase domain-containing protein</fullName>
    </recommendedName>
</protein>
<comment type="caution">
    <text evidence="2">The sequence shown here is derived from an EMBL/GenBank/DDBJ whole genome shotgun (WGS) entry which is preliminary data.</text>
</comment>
<keyword evidence="3" id="KW-1185">Reference proteome</keyword>
<organism evidence="2 3">
    <name type="scientific">Cerasicoccus arenae</name>
    <dbReference type="NCBI Taxonomy" id="424488"/>
    <lineage>
        <taxon>Bacteria</taxon>
        <taxon>Pseudomonadati</taxon>
        <taxon>Verrucomicrobiota</taxon>
        <taxon>Opitutia</taxon>
        <taxon>Puniceicoccales</taxon>
        <taxon>Cerasicoccaceae</taxon>
        <taxon>Cerasicoccus</taxon>
    </lineage>
</organism>
<dbReference type="PANTHER" id="PTHR36836:SF1">
    <property type="entry name" value="COLANIC ACID BIOSYNTHESIS PROTEIN WCAK"/>
    <property type="match status" value="1"/>
</dbReference>
<dbReference type="AlphaFoldDB" id="A0A8J3DE44"/>
<dbReference type="Proteomes" id="UP000642829">
    <property type="component" value="Unassembled WGS sequence"/>
</dbReference>
<feature type="domain" description="Polysaccharide pyruvyl transferase" evidence="1">
    <location>
        <begin position="70"/>
        <end position="294"/>
    </location>
</feature>
<gene>
    <name evidence="2" type="ORF">GCM10007047_27020</name>
</gene>
<dbReference type="PANTHER" id="PTHR36836">
    <property type="entry name" value="COLANIC ACID BIOSYNTHESIS PROTEIN WCAK"/>
    <property type="match status" value="1"/>
</dbReference>
<evidence type="ECO:0000313" key="3">
    <source>
        <dbReference type="Proteomes" id="UP000642829"/>
    </source>
</evidence>
<reference evidence="2" key="2">
    <citation type="submission" date="2020-09" db="EMBL/GenBank/DDBJ databases">
        <authorList>
            <person name="Sun Q."/>
            <person name="Kim S."/>
        </authorList>
    </citation>
    <scope>NUCLEOTIDE SEQUENCE</scope>
    <source>
        <strain evidence="2">KCTC 12870</strain>
    </source>
</reference>
<accession>A0A8J3DE44</accession>
<dbReference type="InterPro" id="IPR007345">
    <property type="entry name" value="Polysacch_pyruvyl_Trfase"/>
</dbReference>
<proteinExistence type="predicted"/>